<feature type="compositionally biased region" description="Basic residues" evidence="1">
    <location>
        <begin position="890"/>
        <end position="900"/>
    </location>
</feature>
<evidence type="ECO:0000313" key="2">
    <source>
        <dbReference type="Proteomes" id="UP000694843"/>
    </source>
</evidence>
<feature type="compositionally biased region" description="Polar residues" evidence="1">
    <location>
        <begin position="1"/>
        <end position="18"/>
    </location>
</feature>
<feature type="region of interest" description="Disordered" evidence="1">
    <location>
        <begin position="697"/>
        <end position="718"/>
    </location>
</feature>
<proteinExistence type="predicted"/>
<protein>
    <submittedName>
        <fullName evidence="3">Uncharacterized protein LOC108672909</fullName>
    </submittedName>
</protein>
<dbReference type="InterPro" id="IPR032063">
    <property type="entry name" value="MavL-like"/>
</dbReference>
<dbReference type="OrthoDB" id="6357136at2759"/>
<gene>
    <name evidence="3" type="primary">LOC108672909</name>
</gene>
<dbReference type="RefSeq" id="XP_018016155.1">
    <property type="nucleotide sequence ID" value="XM_018160666.2"/>
</dbReference>
<dbReference type="KEGG" id="hazt:108672909"/>
<feature type="compositionally biased region" description="Low complexity" evidence="1">
    <location>
        <begin position="132"/>
        <end position="146"/>
    </location>
</feature>
<evidence type="ECO:0000313" key="3">
    <source>
        <dbReference type="RefSeq" id="XP_018016155.1"/>
    </source>
</evidence>
<dbReference type="AlphaFoldDB" id="A0A8B7NR42"/>
<reference evidence="3" key="1">
    <citation type="submission" date="2025-08" db="UniProtKB">
        <authorList>
            <consortium name="RefSeq"/>
        </authorList>
    </citation>
    <scope>IDENTIFICATION</scope>
    <source>
        <tissue evidence="3">Whole organism</tissue>
    </source>
</reference>
<feature type="compositionally biased region" description="Polar residues" evidence="1">
    <location>
        <begin position="752"/>
        <end position="767"/>
    </location>
</feature>
<dbReference type="Pfam" id="PF16062">
    <property type="entry name" value="MavL-like"/>
    <property type="match status" value="1"/>
</dbReference>
<keyword evidence="2" id="KW-1185">Reference proteome</keyword>
<feature type="region of interest" description="Disordered" evidence="1">
    <location>
        <begin position="843"/>
        <end position="900"/>
    </location>
</feature>
<feature type="compositionally biased region" description="Basic and acidic residues" evidence="1">
    <location>
        <begin position="876"/>
        <end position="889"/>
    </location>
</feature>
<organism evidence="2 3">
    <name type="scientific">Hyalella azteca</name>
    <name type="common">Amphipod</name>
    <dbReference type="NCBI Taxonomy" id="294128"/>
    <lineage>
        <taxon>Eukaryota</taxon>
        <taxon>Metazoa</taxon>
        <taxon>Ecdysozoa</taxon>
        <taxon>Arthropoda</taxon>
        <taxon>Crustacea</taxon>
        <taxon>Multicrustacea</taxon>
        <taxon>Malacostraca</taxon>
        <taxon>Eumalacostraca</taxon>
        <taxon>Peracarida</taxon>
        <taxon>Amphipoda</taxon>
        <taxon>Senticaudata</taxon>
        <taxon>Talitrida</taxon>
        <taxon>Talitroidea</taxon>
        <taxon>Hyalellidae</taxon>
        <taxon>Hyalella</taxon>
    </lineage>
</organism>
<feature type="compositionally biased region" description="Basic and acidic residues" evidence="1">
    <location>
        <begin position="26"/>
        <end position="36"/>
    </location>
</feature>
<dbReference type="GeneID" id="108672909"/>
<dbReference type="Proteomes" id="UP000694843">
    <property type="component" value="Unplaced"/>
</dbReference>
<sequence>MSADQATGGASNTGQNPNRGRGRGGRGKDQSREQEGRAGGGGQFRSSGKGSNNHPRDWDGPHRQDRQQNRGRGRTDGAPGNRNGQRFVHGNAGRIPEEGGTNAVNTNEGNSLGHAPPNGQQPRSDWRDSQSNHGGQNQKNGFQQKENGAKGDAYYQSNYNNHRPPFSKNVRADSSHVHKAPIDRKFKSHGRQSLHERPTPVQPVCLDAVPSPGLLSDLQRADLTVPSTNLEEVIDRSIKFWDHFPSDTARLHVLRESGVDAGKLQEFVRSVYPIVHHTCLNLLRDFLDHKLRYGTNSEKRVYKGMDVVSFIDRLLKKRPLSFIGENDHYLLPGSFQEGYGGFEKIGTENEDPPLILESFLSYDEMRLSALVSLSSWSWFVNNGRRKNYGKEDRAGTYQTEGVIVGQVGTRLRKEGVMEFVDCIVTRQQNRPENGFGTPIAPHINAVWGKFWGCELPTYQDATTCLQGQQSKDAPFEYTRVGRENIFNITVYKKRIAITAEILLCEANSRAQACGKSAYVHVVGLGLGVWRAFEEQEELYVEAWGDALKNISNLDHVAFVDFSYIGCTTIHGIGNNQKFPGTEVVIRFSQRDLHDKVPDECILVCNYAWDGNSLPGNEFWMGKMCSTGDSAAACSSCVAEIHTHSINPVVSGAAVRIATKDGQLLDVAEFLRSVQGQAPNLTLRNQFGVTLPCNSVPSVSKPSVDQPSRGQESQVHGTYISASSSANEIVWNSECNPSLANNTEHRATQIVTETPSISKETKPVTSQDLVRKDGIENPPCDAVGGAQSSNDVDLSVNNGLEDVTSVKEVALPSEPTVPKQIPHPSVIGCFIDNPEYKRQMKEINKRKLQAKKQEQKAKKEESSEKQTNGEVKSPKPKKPENRAEESQKESKGHKKKNKNKK</sequence>
<accession>A0A8B7NR42</accession>
<feature type="compositionally biased region" description="Basic and acidic residues" evidence="1">
    <location>
        <begin position="54"/>
        <end position="68"/>
    </location>
</feature>
<feature type="compositionally biased region" description="Basic and acidic residues" evidence="1">
    <location>
        <begin position="843"/>
        <end position="863"/>
    </location>
</feature>
<evidence type="ECO:0000256" key="1">
    <source>
        <dbReference type="SAM" id="MobiDB-lite"/>
    </source>
</evidence>
<feature type="region of interest" description="Disordered" evidence="1">
    <location>
        <begin position="1"/>
        <end position="177"/>
    </location>
</feature>
<feature type="region of interest" description="Disordered" evidence="1">
    <location>
        <begin position="752"/>
        <end position="771"/>
    </location>
</feature>
<name>A0A8B7NR42_HYAAZ</name>